<evidence type="ECO:0000259" key="7">
    <source>
        <dbReference type="PROSITE" id="PS50110"/>
    </source>
</evidence>
<evidence type="ECO:0000313" key="10">
    <source>
        <dbReference type="Proteomes" id="UP000648908"/>
    </source>
</evidence>
<comment type="catalytic activity">
    <reaction evidence="1">
        <text>ATP + protein L-histidine = ADP + protein N-phospho-L-histidine.</text>
        <dbReference type="EC" id="2.7.13.3"/>
    </reaction>
</comment>
<evidence type="ECO:0000256" key="4">
    <source>
        <dbReference type="PROSITE-ProRule" id="PRU00169"/>
    </source>
</evidence>
<dbReference type="PROSITE" id="PS50109">
    <property type="entry name" value="HIS_KIN"/>
    <property type="match status" value="1"/>
</dbReference>
<evidence type="ECO:0000256" key="2">
    <source>
        <dbReference type="ARBA" id="ARBA00012438"/>
    </source>
</evidence>
<dbReference type="SUPFAM" id="SSF55785">
    <property type="entry name" value="PYP-like sensor domain (PAS domain)"/>
    <property type="match status" value="1"/>
</dbReference>
<organism evidence="9 10">
    <name type="scientific">Szabonella alba</name>
    <dbReference type="NCBI Taxonomy" id="2804194"/>
    <lineage>
        <taxon>Bacteria</taxon>
        <taxon>Pseudomonadati</taxon>
        <taxon>Pseudomonadota</taxon>
        <taxon>Alphaproteobacteria</taxon>
        <taxon>Rhodobacterales</taxon>
        <taxon>Paracoccaceae</taxon>
        <taxon>Szabonella</taxon>
    </lineage>
</organism>
<dbReference type="InterPro" id="IPR013655">
    <property type="entry name" value="PAS_fold_3"/>
</dbReference>
<dbReference type="AlphaFoldDB" id="A0A8K0VCC6"/>
<dbReference type="InterPro" id="IPR003594">
    <property type="entry name" value="HATPase_dom"/>
</dbReference>
<dbReference type="RefSeq" id="WP_202690279.1">
    <property type="nucleotide sequence ID" value="NZ_JAESVN010000017.1"/>
</dbReference>
<dbReference type="GO" id="GO:0000155">
    <property type="term" value="F:phosphorelay sensor kinase activity"/>
    <property type="evidence" value="ECO:0007669"/>
    <property type="project" value="InterPro"/>
</dbReference>
<dbReference type="SUPFAM" id="SSF55874">
    <property type="entry name" value="ATPase domain of HSP90 chaperone/DNA topoisomerase II/histidine kinase"/>
    <property type="match status" value="1"/>
</dbReference>
<dbReference type="InterPro" id="IPR004358">
    <property type="entry name" value="Sig_transdc_His_kin-like_C"/>
</dbReference>
<dbReference type="SMART" id="SM00387">
    <property type="entry name" value="HATPase_c"/>
    <property type="match status" value="1"/>
</dbReference>
<evidence type="ECO:0000313" key="9">
    <source>
        <dbReference type="EMBL" id="MBL4919298.1"/>
    </source>
</evidence>
<feature type="domain" description="Response regulatory" evidence="7">
    <location>
        <begin position="566"/>
        <end position="683"/>
    </location>
</feature>
<evidence type="ECO:0000256" key="1">
    <source>
        <dbReference type="ARBA" id="ARBA00000085"/>
    </source>
</evidence>
<feature type="domain" description="Histidine kinase" evidence="6">
    <location>
        <begin position="323"/>
        <end position="546"/>
    </location>
</feature>
<dbReference type="Gene3D" id="3.30.565.10">
    <property type="entry name" value="Histidine kinase-like ATPase, C-terminal domain"/>
    <property type="match status" value="1"/>
</dbReference>
<dbReference type="PROSITE" id="PS50113">
    <property type="entry name" value="PAC"/>
    <property type="match status" value="1"/>
</dbReference>
<dbReference type="InterPro" id="IPR003661">
    <property type="entry name" value="HisK_dim/P_dom"/>
</dbReference>
<keyword evidence="3 4" id="KW-0597">Phosphoprotein</keyword>
<feature type="domain" description="PAC" evidence="8">
    <location>
        <begin position="258"/>
        <end position="310"/>
    </location>
</feature>
<dbReference type="InterPro" id="IPR000700">
    <property type="entry name" value="PAS-assoc_C"/>
</dbReference>
<dbReference type="Pfam" id="PF00072">
    <property type="entry name" value="Response_reg"/>
    <property type="match status" value="2"/>
</dbReference>
<feature type="domain" description="Response regulatory" evidence="7">
    <location>
        <begin position="3"/>
        <end position="120"/>
    </location>
</feature>
<dbReference type="Gene3D" id="1.10.287.130">
    <property type="match status" value="1"/>
</dbReference>
<dbReference type="SMART" id="SM00388">
    <property type="entry name" value="HisKA"/>
    <property type="match status" value="1"/>
</dbReference>
<dbReference type="NCBIfam" id="TIGR00229">
    <property type="entry name" value="sensory_box"/>
    <property type="match status" value="1"/>
</dbReference>
<dbReference type="Gene3D" id="3.30.450.20">
    <property type="entry name" value="PAS domain"/>
    <property type="match status" value="1"/>
</dbReference>
<accession>A0A8K0VCC6</accession>
<dbReference type="SMART" id="SM00448">
    <property type="entry name" value="REC"/>
    <property type="match status" value="2"/>
</dbReference>
<dbReference type="EC" id="2.7.13.3" evidence="2"/>
<dbReference type="CDD" id="cd00130">
    <property type="entry name" value="PAS"/>
    <property type="match status" value="1"/>
</dbReference>
<dbReference type="Pfam" id="PF02518">
    <property type="entry name" value="HATPase_c"/>
    <property type="match status" value="1"/>
</dbReference>
<dbReference type="InterPro" id="IPR036890">
    <property type="entry name" value="HATPase_C_sf"/>
</dbReference>
<protein>
    <recommendedName>
        <fullName evidence="2">histidine kinase</fullName>
        <ecNumber evidence="2">2.7.13.3</ecNumber>
    </recommendedName>
</protein>
<dbReference type="SMART" id="SM00091">
    <property type="entry name" value="PAS"/>
    <property type="match status" value="1"/>
</dbReference>
<dbReference type="InterPro" id="IPR001789">
    <property type="entry name" value="Sig_transdc_resp-reg_receiver"/>
</dbReference>
<dbReference type="Gene3D" id="3.40.50.2300">
    <property type="match status" value="2"/>
</dbReference>
<dbReference type="PANTHER" id="PTHR43065:SF49">
    <property type="entry name" value="HISTIDINE KINASE"/>
    <property type="match status" value="1"/>
</dbReference>
<evidence type="ECO:0000259" key="8">
    <source>
        <dbReference type="PROSITE" id="PS50113"/>
    </source>
</evidence>
<dbReference type="InterPro" id="IPR005467">
    <property type="entry name" value="His_kinase_dom"/>
</dbReference>
<name>A0A8K0VCC6_9RHOB</name>
<dbReference type="PRINTS" id="PR00344">
    <property type="entry name" value="BCTRLSENSOR"/>
</dbReference>
<dbReference type="FunFam" id="3.30.450.20:FF:000099">
    <property type="entry name" value="Sensory box sensor histidine kinase"/>
    <property type="match status" value="1"/>
</dbReference>
<evidence type="ECO:0000259" key="6">
    <source>
        <dbReference type="PROSITE" id="PS50109"/>
    </source>
</evidence>
<dbReference type="SUPFAM" id="SSF52172">
    <property type="entry name" value="CheY-like"/>
    <property type="match status" value="2"/>
</dbReference>
<feature type="coiled-coil region" evidence="5">
    <location>
        <begin position="147"/>
        <end position="178"/>
    </location>
</feature>
<dbReference type="Pfam" id="PF08447">
    <property type="entry name" value="PAS_3"/>
    <property type="match status" value="1"/>
</dbReference>
<reference evidence="9" key="1">
    <citation type="submission" date="2021-01" db="EMBL/GenBank/DDBJ databases">
        <title>Tabrizicola alba sp. nov. a motile alkaliphilic bacterium isolated from a soda lake.</title>
        <authorList>
            <person name="Szuroczki S."/>
            <person name="Abbaszade G."/>
            <person name="Schumann P."/>
            <person name="Toth E."/>
        </authorList>
    </citation>
    <scope>NUCLEOTIDE SEQUENCE</scope>
    <source>
        <strain evidence="9">DMG-N-6</strain>
    </source>
</reference>
<dbReference type="Pfam" id="PF00512">
    <property type="entry name" value="HisKA"/>
    <property type="match status" value="1"/>
</dbReference>
<dbReference type="InterPro" id="IPR001610">
    <property type="entry name" value="PAC"/>
</dbReference>
<comment type="caution">
    <text evidence="9">The sequence shown here is derived from an EMBL/GenBank/DDBJ whole genome shotgun (WGS) entry which is preliminary data.</text>
</comment>
<feature type="modified residue" description="4-aspartylphosphate" evidence="4">
    <location>
        <position position="52"/>
    </location>
</feature>
<dbReference type="SMART" id="SM00086">
    <property type="entry name" value="PAC"/>
    <property type="match status" value="1"/>
</dbReference>
<dbReference type="PANTHER" id="PTHR43065">
    <property type="entry name" value="SENSOR HISTIDINE KINASE"/>
    <property type="match status" value="1"/>
</dbReference>
<evidence type="ECO:0000256" key="3">
    <source>
        <dbReference type="ARBA" id="ARBA00022553"/>
    </source>
</evidence>
<sequence length="691" mass="76756">MTRILIVDDKEENRYFLEVLLKGHGFIPVTARHGAEALAIARNDPPDLVISDLLMPVMDGYTLLRHWRSDARLGEKPFIVYTATYTEPEDERLALDLGADAFILKPADPEEFLVQVNKVLSTRGKGPRRMQEKVPNPESHETFKAYSDTLIRKLEEKSLQLEEANRSLQADIEKHLRTEEALRRSEAEFRVLADAMPQIVWVSDSAGGVTSFNRLWSQYTGLDQDAGLKNRWANLLPPEYRAAELEKWAIAIGTGSTYVSEIELRRHDGEFRWWLARALPVPGTDGHPEKWIGTFTDIHDLKVTQESLRRSQRLEVVGQLTGGIAHDFNNILQIILVNVENLEDSEKLPPGLKSVIAGIGHAVDRAADLIRRLMAFSRRQSLRPEVTDVNDLIRNTGKLLRLALGDEIELVETLSPTLSKVSIDRSQLEAALVNLCVNARDAMPTGGVLTVDTRNVTLDSPLAAQFPETAEGDYVQIVVTDTGMGIAPEHLDMVFEPFFTTKEEGKGTGLGLSMVYGFMKQSKGHVTIDSRKGHGTTVTLFLPSILDEPAPAAVPQEQSVEVRTGHVLLVEDNPDVRTSVRRQLERIGFRVSEAESASDALIACALQEPPFDLLLSDIAMPGDSNGRVLVEEVGQRWPGMARVLMSGNLRDDAGEAALPQGDVLLLPKPFRLRDLSRILQEAMNTQPAKEP</sequence>
<keyword evidence="5" id="KW-0175">Coiled coil</keyword>
<dbReference type="InterPro" id="IPR036097">
    <property type="entry name" value="HisK_dim/P_sf"/>
</dbReference>
<dbReference type="SUPFAM" id="SSF47384">
    <property type="entry name" value="Homodimeric domain of signal transducing histidine kinase"/>
    <property type="match status" value="1"/>
</dbReference>
<dbReference type="CDD" id="cd00156">
    <property type="entry name" value="REC"/>
    <property type="match status" value="2"/>
</dbReference>
<gene>
    <name evidence="9" type="ORF">JL811_18960</name>
</gene>
<feature type="modified residue" description="4-aspartylphosphate" evidence="4">
    <location>
        <position position="617"/>
    </location>
</feature>
<dbReference type="EMBL" id="JAESVN010000017">
    <property type="protein sequence ID" value="MBL4919298.1"/>
    <property type="molecule type" value="Genomic_DNA"/>
</dbReference>
<dbReference type="Proteomes" id="UP000648908">
    <property type="component" value="Unassembled WGS sequence"/>
</dbReference>
<keyword evidence="10" id="KW-1185">Reference proteome</keyword>
<proteinExistence type="predicted"/>
<dbReference type="PROSITE" id="PS50110">
    <property type="entry name" value="RESPONSE_REGULATORY"/>
    <property type="match status" value="2"/>
</dbReference>
<dbReference type="InterPro" id="IPR011006">
    <property type="entry name" value="CheY-like_superfamily"/>
</dbReference>
<evidence type="ECO:0000256" key="5">
    <source>
        <dbReference type="SAM" id="Coils"/>
    </source>
</evidence>
<dbReference type="InterPro" id="IPR000014">
    <property type="entry name" value="PAS"/>
</dbReference>
<dbReference type="InterPro" id="IPR035965">
    <property type="entry name" value="PAS-like_dom_sf"/>
</dbReference>